<dbReference type="PROSITE" id="PS51318">
    <property type="entry name" value="TAT"/>
    <property type="match status" value="1"/>
</dbReference>
<name>A0A2H0W915_9BACT</name>
<evidence type="ECO:0000313" key="1">
    <source>
        <dbReference type="EMBL" id="PIS09055.1"/>
    </source>
</evidence>
<comment type="caution">
    <text evidence="1">The sequence shown here is derived from an EMBL/GenBank/DDBJ whole genome shotgun (WGS) entry which is preliminary data.</text>
</comment>
<dbReference type="AlphaFoldDB" id="A0A2H0W915"/>
<dbReference type="InterPro" id="IPR006311">
    <property type="entry name" value="TAT_signal"/>
</dbReference>
<organism evidence="1 2">
    <name type="scientific">Candidatus Beckwithbacteria bacterium CG10_big_fil_rev_8_21_14_0_10_34_10</name>
    <dbReference type="NCBI Taxonomy" id="1974495"/>
    <lineage>
        <taxon>Bacteria</taxon>
        <taxon>Candidatus Beckwithiibacteriota</taxon>
    </lineage>
</organism>
<proteinExistence type="predicted"/>
<dbReference type="Proteomes" id="UP000230093">
    <property type="component" value="Unassembled WGS sequence"/>
</dbReference>
<gene>
    <name evidence="1" type="ORF">COT75_03535</name>
</gene>
<sequence length="233" mass="25849">MNEENLSRRDFLREASRVIVLSLAAGLTGSTPESGPEIPFAPEEWVYCSYPFFEIRGSECYEYSTNIADNGAGKVNEYWDPNFQGSQDPDKRICFLVASIQLHGAPEDSEVEFTPDCCPTKGCSGFQTESWNLKGAPGYEEEPPIIIISPLPATRDGVLTISGQEYRLRLIPGENVIFLAPPSDHEALTASGIDTKLQSITQTIDSKTDNLPTHVFIGDREIVKEEDGWREVQ</sequence>
<dbReference type="EMBL" id="PEZT01000021">
    <property type="protein sequence ID" value="PIS09055.1"/>
    <property type="molecule type" value="Genomic_DNA"/>
</dbReference>
<protein>
    <submittedName>
        <fullName evidence="1">Uncharacterized protein</fullName>
    </submittedName>
</protein>
<accession>A0A2H0W915</accession>
<evidence type="ECO:0000313" key="2">
    <source>
        <dbReference type="Proteomes" id="UP000230093"/>
    </source>
</evidence>
<reference evidence="2" key="1">
    <citation type="submission" date="2017-09" db="EMBL/GenBank/DDBJ databases">
        <title>Depth-based differentiation of microbial function through sediment-hosted aquifers and enrichment of novel symbionts in the deep terrestrial subsurface.</title>
        <authorList>
            <person name="Probst A.J."/>
            <person name="Ladd B."/>
            <person name="Jarett J.K."/>
            <person name="Geller-Mcgrath D.E."/>
            <person name="Sieber C.M.K."/>
            <person name="Emerson J.B."/>
            <person name="Anantharaman K."/>
            <person name="Thomas B.C."/>
            <person name="Malmstrom R."/>
            <person name="Stieglmeier M."/>
            <person name="Klingl A."/>
            <person name="Woyke T."/>
            <person name="Ryan C.M."/>
            <person name="Banfield J.F."/>
        </authorList>
    </citation>
    <scope>NUCLEOTIDE SEQUENCE [LARGE SCALE GENOMIC DNA]</scope>
</reference>